<protein>
    <submittedName>
        <fullName evidence="2">CobW family GTP-binding protein</fullName>
    </submittedName>
</protein>
<gene>
    <name evidence="2" type="ORF">ACFOX3_07710</name>
</gene>
<evidence type="ECO:0000259" key="1">
    <source>
        <dbReference type="Pfam" id="PF02492"/>
    </source>
</evidence>
<evidence type="ECO:0000313" key="2">
    <source>
        <dbReference type="EMBL" id="MFC4362182.1"/>
    </source>
</evidence>
<dbReference type="Gene3D" id="3.40.50.300">
    <property type="entry name" value="P-loop containing nucleotide triphosphate hydrolases"/>
    <property type="match status" value="1"/>
</dbReference>
<dbReference type="CDD" id="cd03112">
    <property type="entry name" value="CobW-like"/>
    <property type="match status" value="1"/>
</dbReference>
<feature type="domain" description="CobW/HypB/UreG nucleotide-binding" evidence="1">
    <location>
        <begin position="13"/>
        <end position="189"/>
    </location>
</feature>
<dbReference type="Proteomes" id="UP001595840">
    <property type="component" value="Unassembled WGS sequence"/>
</dbReference>
<dbReference type="SUPFAM" id="SSF52540">
    <property type="entry name" value="P-loop containing nucleoside triphosphate hydrolases"/>
    <property type="match status" value="1"/>
</dbReference>
<keyword evidence="3" id="KW-1185">Reference proteome</keyword>
<reference evidence="3" key="1">
    <citation type="journal article" date="2019" name="Int. J. Syst. Evol. Microbiol.">
        <title>The Global Catalogue of Microorganisms (GCM) 10K type strain sequencing project: providing services to taxonomists for standard genome sequencing and annotation.</title>
        <authorList>
            <consortium name="The Broad Institute Genomics Platform"/>
            <consortium name="The Broad Institute Genome Sequencing Center for Infectious Disease"/>
            <person name="Wu L."/>
            <person name="Ma J."/>
        </authorList>
    </citation>
    <scope>NUCLEOTIDE SEQUENCE [LARGE SCALE GENOMIC DNA]</scope>
    <source>
        <strain evidence="3">CECT 8570</strain>
    </source>
</reference>
<dbReference type="InterPro" id="IPR003495">
    <property type="entry name" value="CobW/HypB/UreG_nucleotide-bd"/>
</dbReference>
<organism evidence="2 3">
    <name type="scientific">Simiduia curdlanivorans</name>
    <dbReference type="NCBI Taxonomy" id="1492769"/>
    <lineage>
        <taxon>Bacteria</taxon>
        <taxon>Pseudomonadati</taxon>
        <taxon>Pseudomonadota</taxon>
        <taxon>Gammaproteobacteria</taxon>
        <taxon>Cellvibrionales</taxon>
        <taxon>Cellvibrionaceae</taxon>
        <taxon>Simiduia</taxon>
    </lineage>
</organism>
<dbReference type="PANTHER" id="PTHR13748">
    <property type="entry name" value="COBW-RELATED"/>
    <property type="match status" value="1"/>
</dbReference>
<dbReference type="PANTHER" id="PTHR13748:SF46">
    <property type="entry name" value="ZINC CHAPERONE YEIR"/>
    <property type="match status" value="1"/>
</dbReference>
<dbReference type="EMBL" id="JBHSCX010000005">
    <property type="protein sequence ID" value="MFC4362182.1"/>
    <property type="molecule type" value="Genomic_DNA"/>
</dbReference>
<dbReference type="InterPro" id="IPR051316">
    <property type="entry name" value="Zinc-reg_GTPase_activator"/>
</dbReference>
<evidence type="ECO:0000313" key="3">
    <source>
        <dbReference type="Proteomes" id="UP001595840"/>
    </source>
</evidence>
<proteinExistence type="predicted"/>
<dbReference type="InterPro" id="IPR027417">
    <property type="entry name" value="P-loop_NTPase"/>
</dbReference>
<comment type="caution">
    <text evidence="2">The sequence shown here is derived from an EMBL/GenBank/DDBJ whole genome shotgun (WGS) entry which is preliminary data.</text>
</comment>
<name>A0ABV8V309_9GAMM</name>
<dbReference type="RefSeq" id="WP_290265604.1">
    <property type="nucleotide sequence ID" value="NZ_JAUFQG010000006.1"/>
</dbReference>
<sequence>MNAGNNDFSMVHINVITGFLGAGKTTLIRHLLAHKPVAERWGVLVNEFGEVGIDGALLSSPATGAVIKEVPGGCLCCANGLPFQIALNQLLAAKQLDRLLIEPTGLGHPLEILALLAQPCYQAVSQLGSTLTLVDARKIKDPRYTEHALFNQQLLVADYILAAKADTYSADEYTQLNHYVTALRPKAPFSISAIEQGAGQIAWLQGAAQAWRLNASTAQARKSDSSAASAPLLSLAPQYNSQGLVFKHKYADGFHAYGWAFAPELVFSSEALEHCLLGLSCERLKAVMITHTCVRGFNLADGVLSVTELDDCFDSRLELISLEAIDVASLEARLLASLVAS</sequence>
<accession>A0ABV8V309</accession>
<dbReference type="Pfam" id="PF02492">
    <property type="entry name" value="cobW"/>
    <property type="match status" value="1"/>
</dbReference>